<feature type="domain" description="SH3" evidence="10">
    <location>
        <begin position="654"/>
        <end position="716"/>
    </location>
</feature>
<evidence type="ECO:0000313" key="13">
    <source>
        <dbReference type="Proteomes" id="UP001217918"/>
    </source>
</evidence>
<gene>
    <name evidence="12" type="ORF">P8C59_000667</name>
</gene>
<keyword evidence="13" id="KW-1185">Reference proteome</keyword>
<dbReference type="GO" id="GO:0008270">
    <property type="term" value="F:zinc ion binding"/>
    <property type="evidence" value="ECO:0007669"/>
    <property type="project" value="UniProtKB-KW"/>
</dbReference>
<dbReference type="PROSITE" id="PS50089">
    <property type="entry name" value="ZF_RING_2"/>
    <property type="match status" value="1"/>
</dbReference>
<dbReference type="InterPro" id="IPR036028">
    <property type="entry name" value="SH3-like_dom_sf"/>
</dbReference>
<name>A0AAD9M7Y0_9PEZI</name>
<keyword evidence="3" id="KW-0479">Metal-binding</keyword>
<feature type="compositionally biased region" description="Low complexity" evidence="9">
    <location>
        <begin position="101"/>
        <end position="118"/>
    </location>
</feature>
<dbReference type="PROSITE" id="PS50002">
    <property type="entry name" value="SH3"/>
    <property type="match status" value="1"/>
</dbReference>
<feature type="compositionally biased region" description="Acidic residues" evidence="9">
    <location>
        <begin position="11"/>
        <end position="38"/>
    </location>
</feature>
<dbReference type="SUPFAM" id="SSF57850">
    <property type="entry name" value="RING/U-box"/>
    <property type="match status" value="1"/>
</dbReference>
<evidence type="ECO:0000256" key="2">
    <source>
        <dbReference type="ARBA" id="ARBA00022443"/>
    </source>
</evidence>
<evidence type="ECO:0000256" key="5">
    <source>
        <dbReference type="ARBA" id="ARBA00022833"/>
    </source>
</evidence>
<dbReference type="InterPro" id="IPR046757">
    <property type="entry name" value="YL1_N"/>
</dbReference>
<feature type="compositionally biased region" description="Basic and acidic residues" evidence="9">
    <location>
        <begin position="444"/>
        <end position="486"/>
    </location>
</feature>
<dbReference type="SMART" id="SM00184">
    <property type="entry name" value="RING"/>
    <property type="match status" value="1"/>
</dbReference>
<evidence type="ECO:0000256" key="6">
    <source>
        <dbReference type="ARBA" id="ARBA00022843"/>
    </source>
</evidence>
<keyword evidence="5" id="KW-0862">Zinc</keyword>
<feature type="compositionally biased region" description="Basic and acidic residues" evidence="9">
    <location>
        <begin position="1"/>
        <end position="10"/>
    </location>
</feature>
<evidence type="ECO:0000256" key="7">
    <source>
        <dbReference type="PROSITE-ProRule" id="PRU00175"/>
    </source>
</evidence>
<dbReference type="InterPro" id="IPR001841">
    <property type="entry name" value="Znf_RING"/>
</dbReference>
<dbReference type="Gene3D" id="2.30.30.40">
    <property type="entry name" value="SH3 Domains"/>
    <property type="match status" value="1"/>
</dbReference>
<feature type="domain" description="RING-type" evidence="11">
    <location>
        <begin position="333"/>
        <end position="389"/>
    </location>
</feature>
<keyword evidence="2 8" id="KW-0728">SH3 domain</keyword>
<dbReference type="PANTHER" id="PTHR13275">
    <property type="entry name" value="YL-1 PROTEIN TRANSCRIPTION FACTOR-LIKE 1"/>
    <property type="match status" value="1"/>
</dbReference>
<feature type="compositionally biased region" description="Basic and acidic residues" evidence="9">
    <location>
        <begin position="152"/>
        <end position="182"/>
    </location>
</feature>
<evidence type="ECO:0000256" key="4">
    <source>
        <dbReference type="ARBA" id="ARBA00022771"/>
    </source>
</evidence>
<dbReference type="PROSITE" id="PS00518">
    <property type="entry name" value="ZF_RING_1"/>
    <property type="match status" value="1"/>
</dbReference>
<dbReference type="PANTHER" id="PTHR13275:SF4">
    <property type="entry name" value="VACUOLAR PROTEIN SORTING-ASSOCIATED PROTEIN 72 HOMOLOG"/>
    <property type="match status" value="1"/>
</dbReference>
<evidence type="ECO:0000256" key="1">
    <source>
        <dbReference type="ARBA" id="ARBA00008649"/>
    </source>
</evidence>
<dbReference type="InterPro" id="IPR017907">
    <property type="entry name" value="Znf_RING_CS"/>
</dbReference>
<dbReference type="AlphaFoldDB" id="A0AAD9M7Y0"/>
<keyword evidence="6" id="KW-0832">Ubl conjugation</keyword>
<evidence type="ECO:0000259" key="11">
    <source>
        <dbReference type="PROSITE" id="PS50089"/>
    </source>
</evidence>
<comment type="similarity">
    <text evidence="1">Belongs to the SH3RF family.</text>
</comment>
<comment type="caution">
    <text evidence="12">The sequence shown here is derived from an EMBL/GenBank/DDBJ whole genome shotgun (WGS) entry which is preliminary data.</text>
</comment>
<evidence type="ECO:0000313" key="12">
    <source>
        <dbReference type="EMBL" id="KAK2066887.1"/>
    </source>
</evidence>
<dbReference type="InterPro" id="IPR018957">
    <property type="entry name" value="Znf_C3HC4_RING-type"/>
</dbReference>
<dbReference type="Pfam" id="PF00097">
    <property type="entry name" value="zf-C3HC4"/>
    <property type="match status" value="1"/>
</dbReference>
<reference evidence="12" key="1">
    <citation type="journal article" date="2023" name="Mol. Plant Microbe Interact.">
        <title>Elucidating the Obligate Nature and Biological Capacity of an Invasive Fungal Corn Pathogen.</title>
        <authorList>
            <person name="MacCready J.S."/>
            <person name="Roggenkamp E.M."/>
            <person name="Gdanetz K."/>
            <person name="Chilvers M.I."/>
        </authorList>
    </citation>
    <scope>NUCLEOTIDE SEQUENCE</scope>
    <source>
        <strain evidence="12">PM02</strain>
    </source>
</reference>
<accession>A0AAD9M7Y0</accession>
<protein>
    <submittedName>
        <fullName evidence="12">Uncharacterized protein</fullName>
    </submittedName>
</protein>
<feature type="region of interest" description="Disordered" evidence="9">
    <location>
        <begin position="414"/>
        <end position="487"/>
    </location>
</feature>
<dbReference type="Proteomes" id="UP001217918">
    <property type="component" value="Unassembled WGS sequence"/>
</dbReference>
<dbReference type="GO" id="GO:0005634">
    <property type="term" value="C:nucleus"/>
    <property type="evidence" value="ECO:0007669"/>
    <property type="project" value="TreeGrafter"/>
</dbReference>
<feature type="compositionally biased region" description="Basic and acidic residues" evidence="9">
    <location>
        <begin position="414"/>
        <end position="425"/>
    </location>
</feature>
<sequence>MKSMLAREEPDAADDSDLDLLFAEDDDDAGFMDVEQGDGSDVQMDSSSDDEDHDEGGDELDGEKELENLAREKRRLANKRKAQNAIPAKFRKKVRIDQRPTRTSASPALSTAPSVTTSRPRKKSDRTSWLPTPADMPTRASQRQTTKLSKAQLHEKMRIDDLRRQKQAEQAEKKAKKLEALKKPPMTQAERLAEAASVEKRNSKSLNRWEEAEKQREEERLKKIAALNSRRLEGPFVRFWSGVLELDEAQQKRIGLMVSMEEKPRKKRQTAAEKAAEKVEAAKAAASPSTIAPTAELPTGGAMPLAAMTAGVLPLTRMDSPKPAVDLEKELTCSICTELLFQPLTVLDCLHTFCGACLKEWFGWQALAAETAPTPPAPGSPIFTCPSCRAPVRDTRHNATVATLLDMFLAANPEKARPEADRESVNAKYKPGDNILPTLNIQERSAEQLRLDDEDRRSFRDRRSGPGSRDTSRESHPERRARDAREPLSATVGRILWAPRASEIEEFARQIQEEGLLEGLDLDNIDLSSDYDICDPCYVRLVADGTISAENGVGGWRRCPQGHRTVVLVFLETRDGQRRCIIRDLVGGHKLHLDLVSGAAGLQLAQWYEGEQKLERLVTLEAGASTKALVDSNRARLDPGLLGRLTDKFPRNGGSGAAGTARWAWWRTEPDATDELLFPKGAEITEIEDANKEWFFGVYMGAKGLFPGAYLKMTGPKAPAVQNESAWMNERP</sequence>
<evidence type="ECO:0000256" key="9">
    <source>
        <dbReference type="SAM" id="MobiDB-lite"/>
    </source>
</evidence>
<evidence type="ECO:0000256" key="8">
    <source>
        <dbReference type="PROSITE-ProRule" id="PRU00192"/>
    </source>
</evidence>
<organism evidence="12 13">
    <name type="scientific">Phyllachora maydis</name>
    <dbReference type="NCBI Taxonomy" id="1825666"/>
    <lineage>
        <taxon>Eukaryota</taxon>
        <taxon>Fungi</taxon>
        <taxon>Dikarya</taxon>
        <taxon>Ascomycota</taxon>
        <taxon>Pezizomycotina</taxon>
        <taxon>Sordariomycetes</taxon>
        <taxon>Sordariomycetidae</taxon>
        <taxon>Phyllachorales</taxon>
        <taxon>Phyllachoraceae</taxon>
        <taxon>Phyllachora</taxon>
    </lineage>
</organism>
<feature type="compositionally biased region" description="Basic and acidic residues" evidence="9">
    <location>
        <begin position="191"/>
        <end position="214"/>
    </location>
</feature>
<feature type="compositionally biased region" description="Acidic residues" evidence="9">
    <location>
        <begin position="47"/>
        <end position="62"/>
    </location>
</feature>
<dbReference type="SUPFAM" id="SSF50044">
    <property type="entry name" value="SH3-domain"/>
    <property type="match status" value="1"/>
</dbReference>
<feature type="region of interest" description="Disordered" evidence="9">
    <location>
        <begin position="1"/>
        <end position="214"/>
    </location>
</feature>
<keyword evidence="4 7" id="KW-0863">Zinc-finger</keyword>
<dbReference type="CDD" id="cd00174">
    <property type="entry name" value="SH3"/>
    <property type="match status" value="1"/>
</dbReference>
<feature type="compositionally biased region" description="Basic residues" evidence="9">
    <location>
        <begin position="72"/>
        <end position="82"/>
    </location>
</feature>
<evidence type="ECO:0000259" key="10">
    <source>
        <dbReference type="PROSITE" id="PS50002"/>
    </source>
</evidence>
<feature type="compositionally biased region" description="Polar residues" evidence="9">
    <location>
        <begin position="139"/>
        <end position="149"/>
    </location>
</feature>
<dbReference type="EMBL" id="JAQQPM010000001">
    <property type="protein sequence ID" value="KAK2066887.1"/>
    <property type="molecule type" value="Genomic_DNA"/>
</dbReference>
<dbReference type="Gene3D" id="3.30.40.10">
    <property type="entry name" value="Zinc/RING finger domain, C3HC4 (zinc finger)"/>
    <property type="match status" value="1"/>
</dbReference>
<evidence type="ECO:0000256" key="3">
    <source>
        <dbReference type="ARBA" id="ARBA00022723"/>
    </source>
</evidence>
<dbReference type="InterPro" id="IPR013083">
    <property type="entry name" value="Znf_RING/FYVE/PHD"/>
</dbReference>
<proteinExistence type="inferred from homology"/>
<dbReference type="InterPro" id="IPR001452">
    <property type="entry name" value="SH3_domain"/>
</dbReference>
<dbReference type="Pfam" id="PF05764">
    <property type="entry name" value="YL1"/>
    <property type="match status" value="1"/>
</dbReference>